<sequence>MITFAKNHSRRALALSGVLVAATALSGCTIMKPAGIPDGAEPARYIEREKSGNRDNTPGNREGQGPGEGEGQT</sequence>
<evidence type="ECO:0000256" key="2">
    <source>
        <dbReference type="SAM" id="SignalP"/>
    </source>
</evidence>
<evidence type="ECO:0008006" key="5">
    <source>
        <dbReference type="Google" id="ProtNLM"/>
    </source>
</evidence>
<keyword evidence="4" id="KW-1185">Reference proteome</keyword>
<protein>
    <recommendedName>
        <fullName evidence="5">Argininosuccinate lyase</fullName>
    </recommendedName>
</protein>
<feature type="compositionally biased region" description="Basic and acidic residues" evidence="1">
    <location>
        <begin position="44"/>
        <end position="53"/>
    </location>
</feature>
<gene>
    <name evidence="3" type="ORF">H0485_08210</name>
</gene>
<dbReference type="PROSITE" id="PS51257">
    <property type="entry name" value="PROKAR_LIPOPROTEIN"/>
    <property type="match status" value="1"/>
</dbReference>
<feature type="chain" id="PRO_5045723725" description="Argininosuccinate lyase" evidence="2">
    <location>
        <begin position="27"/>
        <end position="73"/>
    </location>
</feature>
<feature type="region of interest" description="Disordered" evidence="1">
    <location>
        <begin position="32"/>
        <end position="73"/>
    </location>
</feature>
<feature type="signal peptide" evidence="2">
    <location>
        <begin position="1"/>
        <end position="26"/>
    </location>
</feature>
<evidence type="ECO:0000313" key="3">
    <source>
        <dbReference type="EMBL" id="MCB5409981.1"/>
    </source>
</evidence>
<evidence type="ECO:0000313" key="4">
    <source>
        <dbReference type="Proteomes" id="UP001198571"/>
    </source>
</evidence>
<accession>A0ABS8CKQ8</accession>
<proteinExistence type="predicted"/>
<comment type="caution">
    <text evidence="3">The sequence shown here is derived from an EMBL/GenBank/DDBJ whole genome shotgun (WGS) entry which is preliminary data.</text>
</comment>
<name>A0ABS8CKQ8_9RHOB</name>
<reference evidence="3 4" key="1">
    <citation type="submission" date="2020-07" db="EMBL/GenBank/DDBJ databases">
        <title>Pseudogemmobacter sp. nov., isolated from poultry manure in Taiwan.</title>
        <authorList>
            <person name="Lin S.-Y."/>
            <person name="Tang Y.-S."/>
            <person name="Young C.-C."/>
        </authorList>
    </citation>
    <scope>NUCLEOTIDE SEQUENCE [LARGE SCALE GENOMIC DNA]</scope>
    <source>
        <strain evidence="3 4">CC-YST710</strain>
    </source>
</reference>
<dbReference type="RefSeq" id="WP_226934888.1">
    <property type="nucleotide sequence ID" value="NZ_JACDXX010000006.1"/>
</dbReference>
<keyword evidence="2" id="KW-0732">Signal</keyword>
<feature type="compositionally biased region" description="Gly residues" evidence="1">
    <location>
        <begin position="62"/>
        <end position="73"/>
    </location>
</feature>
<dbReference type="EMBL" id="JACDXX010000006">
    <property type="protein sequence ID" value="MCB5409981.1"/>
    <property type="molecule type" value="Genomic_DNA"/>
</dbReference>
<organism evidence="3 4">
    <name type="scientific">Pseudogemmobacter faecipullorum</name>
    <dbReference type="NCBI Taxonomy" id="2755041"/>
    <lineage>
        <taxon>Bacteria</taxon>
        <taxon>Pseudomonadati</taxon>
        <taxon>Pseudomonadota</taxon>
        <taxon>Alphaproteobacteria</taxon>
        <taxon>Rhodobacterales</taxon>
        <taxon>Paracoccaceae</taxon>
        <taxon>Pseudogemmobacter</taxon>
    </lineage>
</organism>
<evidence type="ECO:0000256" key="1">
    <source>
        <dbReference type="SAM" id="MobiDB-lite"/>
    </source>
</evidence>
<dbReference type="Proteomes" id="UP001198571">
    <property type="component" value="Unassembled WGS sequence"/>
</dbReference>